<dbReference type="PANTHER" id="PTHR33886">
    <property type="entry name" value="UNSATURATED RHAMNOGALACTURONAN HYDROLASE (EUROFUNG)"/>
    <property type="match status" value="1"/>
</dbReference>
<dbReference type="Pfam" id="PF07470">
    <property type="entry name" value="Glyco_hydro_88"/>
    <property type="match status" value="1"/>
</dbReference>
<dbReference type="EMBL" id="FNDZ01000001">
    <property type="protein sequence ID" value="SDI08057.1"/>
    <property type="molecule type" value="Genomic_DNA"/>
</dbReference>
<protein>
    <submittedName>
        <fullName evidence="2">Unsaturated rhamnogalacturonyl hydrolase</fullName>
    </submittedName>
</protein>
<sequence>MWLEYFEQYAENKLSLFLKAKPWNYKNDICMIGFKKLADATGETKWNDYILKSGSYLLKEDGTIDNWYNGEKNSDKVSFGKTFRILHEITKDSRYLLGIEEAYRMLEGYPRTETGNFWHKDIYPHQVWLDGLYMIMPFYAQSLIEFHENTWDDIFDQFQNAHKLLWNNELKLYTHANDCSRLSDWSDETTGQSQVVWLRAVGWFFMALVDTYEISCKESDRAEELKLILGDASRYMLNYLDTDVNMFHQIVDRKDLQDNYHETSGSAMMAYAFMKASRLGLLEGKYGQIGSSILDGIKNRYLTREEGVLTLKGICASAGLGPGPDNREDRDGTPEYYLREKQMDDNQHGTAACMMAVSEQLLRVN</sequence>
<gene>
    <name evidence="2" type="ORF">SAMN05421804_101640</name>
</gene>
<dbReference type="SUPFAM" id="SSF48208">
    <property type="entry name" value="Six-hairpin glycosidases"/>
    <property type="match status" value="1"/>
</dbReference>
<keyword evidence="1 2" id="KW-0378">Hydrolase</keyword>
<dbReference type="RefSeq" id="WP_031573998.1">
    <property type="nucleotide sequence ID" value="NZ_FNDZ01000001.1"/>
</dbReference>
<dbReference type="InterPro" id="IPR052043">
    <property type="entry name" value="PolySaccharide_Degr_Enz"/>
</dbReference>
<accession>A0A1G8HN38</accession>
<dbReference type="GO" id="GO:0016787">
    <property type="term" value="F:hydrolase activity"/>
    <property type="evidence" value="ECO:0007669"/>
    <property type="project" value="UniProtKB-KW"/>
</dbReference>
<dbReference type="InterPro" id="IPR008928">
    <property type="entry name" value="6-hairpin_glycosidase_sf"/>
</dbReference>
<dbReference type="AlphaFoldDB" id="A0A1G8HN38"/>
<proteinExistence type="predicted"/>
<evidence type="ECO:0000313" key="3">
    <source>
        <dbReference type="Proteomes" id="UP000183255"/>
    </source>
</evidence>
<reference evidence="2 3" key="1">
    <citation type="submission" date="2016-10" db="EMBL/GenBank/DDBJ databases">
        <authorList>
            <person name="de Groot N.N."/>
        </authorList>
    </citation>
    <scope>NUCLEOTIDE SEQUENCE [LARGE SCALE GENOMIC DNA]</scope>
    <source>
        <strain evidence="2 3">CGMCC 1.5058</strain>
    </source>
</reference>
<evidence type="ECO:0000256" key="1">
    <source>
        <dbReference type="ARBA" id="ARBA00022801"/>
    </source>
</evidence>
<dbReference type="PANTHER" id="PTHR33886:SF8">
    <property type="entry name" value="UNSATURATED RHAMNOGALACTURONAN HYDROLASE (EUROFUNG)"/>
    <property type="match status" value="1"/>
</dbReference>
<dbReference type="InterPro" id="IPR010905">
    <property type="entry name" value="Glyco_hydro_88"/>
</dbReference>
<dbReference type="InterPro" id="IPR012341">
    <property type="entry name" value="6hp_glycosidase-like_sf"/>
</dbReference>
<organism evidence="2 3">
    <name type="scientific">Proteiniclasticum ruminis</name>
    <dbReference type="NCBI Taxonomy" id="398199"/>
    <lineage>
        <taxon>Bacteria</taxon>
        <taxon>Bacillati</taxon>
        <taxon>Bacillota</taxon>
        <taxon>Clostridia</taxon>
        <taxon>Eubacteriales</taxon>
        <taxon>Clostridiaceae</taxon>
        <taxon>Proteiniclasticum</taxon>
    </lineage>
</organism>
<dbReference type="Gene3D" id="1.50.10.10">
    <property type="match status" value="1"/>
</dbReference>
<evidence type="ECO:0000313" key="2">
    <source>
        <dbReference type="EMBL" id="SDI08057.1"/>
    </source>
</evidence>
<dbReference type="Proteomes" id="UP000183255">
    <property type="component" value="Unassembled WGS sequence"/>
</dbReference>
<dbReference type="GO" id="GO:0005975">
    <property type="term" value="P:carbohydrate metabolic process"/>
    <property type="evidence" value="ECO:0007669"/>
    <property type="project" value="InterPro"/>
</dbReference>
<name>A0A1G8HN38_9CLOT</name>